<dbReference type="GO" id="GO:0016787">
    <property type="term" value="F:hydrolase activity"/>
    <property type="evidence" value="ECO:0007669"/>
    <property type="project" value="UniProtKB-KW"/>
</dbReference>
<dbReference type="AlphaFoldDB" id="A0A660S8L2"/>
<keyword evidence="3" id="KW-0406">Ion transport</keyword>
<evidence type="ECO:0000313" key="5">
    <source>
        <dbReference type="Proteomes" id="UP000282321"/>
    </source>
</evidence>
<accession>A0A660S8L2</accession>
<evidence type="ECO:0000313" key="4">
    <source>
        <dbReference type="EMBL" id="RKX66420.1"/>
    </source>
</evidence>
<comment type="similarity">
    <text evidence="1">Belongs to the V-ATPase F subunit family.</text>
</comment>
<dbReference type="InterPro" id="IPR008218">
    <property type="entry name" value="ATPase_V1-cplx_f_g_su"/>
</dbReference>
<dbReference type="Pfam" id="PF01990">
    <property type="entry name" value="ATP-synt_F"/>
    <property type="match status" value="1"/>
</dbReference>
<dbReference type="GO" id="GO:0046961">
    <property type="term" value="F:proton-transporting ATPase activity, rotational mechanism"/>
    <property type="evidence" value="ECO:0007669"/>
    <property type="project" value="InterPro"/>
</dbReference>
<dbReference type="Proteomes" id="UP000282321">
    <property type="component" value="Unassembled WGS sequence"/>
</dbReference>
<keyword evidence="2" id="KW-0813">Transport</keyword>
<dbReference type="InterPro" id="IPR036906">
    <property type="entry name" value="ATPase_V1_fsu_sf"/>
</dbReference>
<evidence type="ECO:0000256" key="1">
    <source>
        <dbReference type="ARBA" id="ARBA00010148"/>
    </source>
</evidence>
<dbReference type="EC" id="3.6.3.14" evidence="4"/>
<name>A0A660S8L2_UNCT6</name>
<keyword evidence="4" id="KW-0378">Hydrolase</keyword>
<reference evidence="4 5" key="1">
    <citation type="submission" date="2018-06" db="EMBL/GenBank/DDBJ databases">
        <title>Extensive metabolic versatility and redundancy in microbially diverse, dynamic hydrothermal sediments.</title>
        <authorList>
            <person name="Dombrowski N."/>
            <person name="Teske A."/>
            <person name="Baker B.J."/>
        </authorList>
    </citation>
    <scope>NUCLEOTIDE SEQUENCE [LARGE SCALE GENOMIC DNA]</scope>
    <source>
        <strain evidence="4">B35_G9</strain>
    </source>
</reference>
<sequence>MANKIAAIGKRDAILPYKAIGVEIYITEEKNEFKTIIEKLVKEEYAIVLVTEEIAEKYADIIKEYNEYMIPSIIPVPGTEGSTGYGARRLREAVKKAVGADIYAE</sequence>
<gene>
    <name evidence="4" type="ORF">DRP44_04190</name>
</gene>
<dbReference type="SUPFAM" id="SSF159468">
    <property type="entry name" value="AtpF-like"/>
    <property type="match status" value="1"/>
</dbReference>
<evidence type="ECO:0000256" key="2">
    <source>
        <dbReference type="ARBA" id="ARBA00022448"/>
    </source>
</evidence>
<organism evidence="4 5">
    <name type="scientific">candidate division TA06 bacterium</name>
    <dbReference type="NCBI Taxonomy" id="2250710"/>
    <lineage>
        <taxon>Bacteria</taxon>
        <taxon>Bacteria division TA06</taxon>
    </lineage>
</organism>
<evidence type="ECO:0000256" key="3">
    <source>
        <dbReference type="ARBA" id="ARBA00023065"/>
    </source>
</evidence>
<protein>
    <submittedName>
        <fullName evidence="4">V-type ATP synthase subunit F</fullName>
        <ecNumber evidence="4">3.6.3.14</ecNumber>
    </submittedName>
</protein>
<comment type="caution">
    <text evidence="4">The sequence shown here is derived from an EMBL/GenBank/DDBJ whole genome shotgun (WGS) entry which is preliminary data.</text>
</comment>
<proteinExistence type="inferred from homology"/>
<dbReference type="EMBL" id="QNBC01000044">
    <property type="protein sequence ID" value="RKX66420.1"/>
    <property type="molecule type" value="Genomic_DNA"/>
</dbReference>
<dbReference type="Gene3D" id="3.40.50.10580">
    <property type="entry name" value="ATPase, V1 complex, subunit F"/>
    <property type="match status" value="1"/>
</dbReference>